<proteinExistence type="predicted"/>
<protein>
    <submittedName>
        <fullName evidence="1">538_t:CDS:1</fullName>
    </submittedName>
</protein>
<keyword evidence="2" id="KW-1185">Reference proteome</keyword>
<evidence type="ECO:0000313" key="2">
    <source>
        <dbReference type="Proteomes" id="UP000789702"/>
    </source>
</evidence>
<organism evidence="1 2">
    <name type="scientific">Dentiscutata heterogama</name>
    <dbReference type="NCBI Taxonomy" id="1316150"/>
    <lineage>
        <taxon>Eukaryota</taxon>
        <taxon>Fungi</taxon>
        <taxon>Fungi incertae sedis</taxon>
        <taxon>Mucoromycota</taxon>
        <taxon>Glomeromycotina</taxon>
        <taxon>Glomeromycetes</taxon>
        <taxon>Diversisporales</taxon>
        <taxon>Gigasporaceae</taxon>
        <taxon>Dentiscutata</taxon>
    </lineage>
</organism>
<dbReference type="Proteomes" id="UP000789702">
    <property type="component" value="Unassembled WGS sequence"/>
</dbReference>
<reference evidence="1" key="1">
    <citation type="submission" date="2021-06" db="EMBL/GenBank/DDBJ databases">
        <authorList>
            <person name="Kallberg Y."/>
            <person name="Tangrot J."/>
            <person name="Rosling A."/>
        </authorList>
    </citation>
    <scope>NUCLEOTIDE SEQUENCE</scope>
    <source>
        <strain evidence="1">IL203A</strain>
    </source>
</reference>
<dbReference type="EMBL" id="CAJVPU010000230">
    <property type="protein sequence ID" value="CAG8444334.1"/>
    <property type="molecule type" value="Genomic_DNA"/>
</dbReference>
<gene>
    <name evidence="1" type="ORF">DHETER_LOCUS466</name>
</gene>
<comment type="caution">
    <text evidence="1">The sequence shown here is derived from an EMBL/GenBank/DDBJ whole genome shotgun (WGS) entry which is preliminary data.</text>
</comment>
<evidence type="ECO:0000313" key="1">
    <source>
        <dbReference type="EMBL" id="CAG8444334.1"/>
    </source>
</evidence>
<sequence length="40" mass="4612">MDGSKCTFNVQEEVNNIKRESEDEIQKEIFGLQLEPVEKG</sequence>
<accession>A0ACA9JZP7</accession>
<name>A0ACA9JZP7_9GLOM</name>